<dbReference type="RefSeq" id="WP_167953450.1">
    <property type="nucleotide sequence ID" value="NZ_JAATJE010000001.1"/>
</dbReference>
<reference evidence="2 3" key="1">
    <citation type="submission" date="2020-03" db="EMBL/GenBank/DDBJ databases">
        <title>Genomic Encyclopedia of Type Strains, Phase IV (KMG-IV): sequencing the most valuable type-strain genomes for metagenomic binning, comparative biology and taxonomic classification.</title>
        <authorList>
            <person name="Goeker M."/>
        </authorList>
    </citation>
    <scope>NUCLEOTIDE SEQUENCE [LARGE SCALE GENOMIC DNA]</scope>
    <source>
        <strain evidence="2 3">DSM 27651</strain>
    </source>
</reference>
<feature type="transmembrane region" description="Helical" evidence="1">
    <location>
        <begin position="74"/>
        <end position="92"/>
    </location>
</feature>
<organism evidence="2 3">
    <name type="scientific">Sphingomonas jejuensis</name>
    <dbReference type="NCBI Taxonomy" id="904715"/>
    <lineage>
        <taxon>Bacteria</taxon>
        <taxon>Pseudomonadati</taxon>
        <taxon>Pseudomonadota</taxon>
        <taxon>Alphaproteobacteria</taxon>
        <taxon>Sphingomonadales</taxon>
        <taxon>Sphingomonadaceae</taxon>
        <taxon>Sphingomonas</taxon>
    </lineage>
</organism>
<gene>
    <name evidence="2" type="ORF">GGR88_000941</name>
</gene>
<dbReference type="PANTHER" id="PTHR34989">
    <property type="entry name" value="PROTEIN HDED"/>
    <property type="match status" value="1"/>
</dbReference>
<dbReference type="InterPro" id="IPR005325">
    <property type="entry name" value="DUF308_memb"/>
</dbReference>
<accession>A0ABX0XKZ9</accession>
<feature type="transmembrane region" description="Helical" evidence="1">
    <location>
        <begin position="43"/>
        <end position="62"/>
    </location>
</feature>
<evidence type="ECO:0000256" key="1">
    <source>
        <dbReference type="SAM" id="Phobius"/>
    </source>
</evidence>
<proteinExistence type="predicted"/>
<keyword evidence="1" id="KW-0812">Transmembrane</keyword>
<evidence type="ECO:0000313" key="3">
    <source>
        <dbReference type="Proteomes" id="UP000734218"/>
    </source>
</evidence>
<feature type="transmembrane region" description="Helical" evidence="1">
    <location>
        <begin position="98"/>
        <end position="118"/>
    </location>
</feature>
<comment type="caution">
    <text evidence="2">The sequence shown here is derived from an EMBL/GenBank/DDBJ whole genome shotgun (WGS) entry which is preliminary data.</text>
</comment>
<name>A0ABX0XKZ9_9SPHN</name>
<feature type="transmembrane region" description="Helical" evidence="1">
    <location>
        <begin position="130"/>
        <end position="151"/>
    </location>
</feature>
<keyword evidence="3" id="KW-1185">Reference proteome</keyword>
<dbReference type="Proteomes" id="UP000734218">
    <property type="component" value="Unassembled WGS sequence"/>
</dbReference>
<keyword evidence="1" id="KW-1133">Transmembrane helix</keyword>
<protein>
    <submittedName>
        <fullName evidence="2">Uncharacterized membrane protein HdeD (DUF308 family)</fullName>
    </submittedName>
</protein>
<dbReference type="EMBL" id="JAATJE010000001">
    <property type="protein sequence ID" value="NJC33467.1"/>
    <property type="molecule type" value="Genomic_DNA"/>
</dbReference>
<dbReference type="InterPro" id="IPR052712">
    <property type="entry name" value="Acid_resist_chaperone_HdeD"/>
</dbReference>
<dbReference type="PANTHER" id="PTHR34989:SF1">
    <property type="entry name" value="PROTEIN HDED"/>
    <property type="match status" value="1"/>
</dbReference>
<feature type="transmembrane region" description="Helical" evidence="1">
    <location>
        <begin position="20"/>
        <end position="37"/>
    </location>
</feature>
<dbReference type="Pfam" id="PF03729">
    <property type="entry name" value="DUF308"/>
    <property type="match status" value="2"/>
</dbReference>
<feature type="transmembrane region" description="Helical" evidence="1">
    <location>
        <begin position="157"/>
        <end position="179"/>
    </location>
</feature>
<evidence type="ECO:0000313" key="2">
    <source>
        <dbReference type="EMBL" id="NJC33467.1"/>
    </source>
</evidence>
<sequence length="182" mass="18700">MASNWNGAGQAAPPRGTGMLLALGILLIIGGLLAILLPGATALAATIIAGWVLLLIGVAGIVMGVRTRRDHGRVSDILLGALSVVAGLVLIFDPLRGALSLTLVLSIWLLVRGIMELIGASRSNGGGRTLLIVAGLVDLLLAGLLFFNYPFPAVQMAGLFVGISLLFRGVTTTMAAVALRKL</sequence>
<keyword evidence="1" id="KW-0472">Membrane</keyword>